<accession>A0A9N9ICV3</accession>
<dbReference type="AlphaFoldDB" id="A0A9N9ICV3"/>
<gene>
    <name evidence="7" type="ORF">FCALED_LOCUS14898</name>
</gene>
<protein>
    <submittedName>
        <fullName evidence="7">6673_t:CDS:1</fullName>
    </submittedName>
</protein>
<dbReference type="PANTHER" id="PTHR18937:SF172">
    <property type="entry name" value="STRUCTURAL MAINTENANCE OF CHROMOSOMES PROTEIN"/>
    <property type="match status" value="1"/>
</dbReference>
<evidence type="ECO:0000256" key="2">
    <source>
        <dbReference type="ARBA" id="ARBA00022741"/>
    </source>
</evidence>
<evidence type="ECO:0000256" key="3">
    <source>
        <dbReference type="ARBA" id="ARBA00022840"/>
    </source>
</evidence>
<dbReference type="OrthoDB" id="5575062at2759"/>
<reference evidence="7" key="1">
    <citation type="submission" date="2021-06" db="EMBL/GenBank/DDBJ databases">
        <authorList>
            <person name="Kallberg Y."/>
            <person name="Tangrot J."/>
            <person name="Rosling A."/>
        </authorList>
    </citation>
    <scope>NUCLEOTIDE SEQUENCE</scope>
    <source>
        <strain evidence="7">UK204</strain>
    </source>
</reference>
<feature type="non-terminal residue" evidence="7">
    <location>
        <position position="135"/>
    </location>
</feature>
<evidence type="ECO:0000256" key="5">
    <source>
        <dbReference type="SAM" id="Coils"/>
    </source>
</evidence>
<dbReference type="Pfam" id="PF02463">
    <property type="entry name" value="SMC_N"/>
    <property type="match status" value="1"/>
</dbReference>
<comment type="caution">
    <text evidence="7">The sequence shown here is derived from an EMBL/GenBank/DDBJ whole genome shotgun (WGS) entry which is preliminary data.</text>
</comment>
<comment type="subcellular location">
    <subcellularLocation>
        <location evidence="1">Nucleus</location>
    </subcellularLocation>
</comment>
<evidence type="ECO:0000256" key="1">
    <source>
        <dbReference type="ARBA" id="ARBA00004123"/>
    </source>
</evidence>
<keyword evidence="5" id="KW-0175">Coiled coil</keyword>
<keyword evidence="3" id="KW-0067">ATP-binding</keyword>
<dbReference type="InterPro" id="IPR027417">
    <property type="entry name" value="P-loop_NTPase"/>
</dbReference>
<dbReference type="Gene3D" id="3.40.50.300">
    <property type="entry name" value="P-loop containing nucleotide triphosphate hydrolases"/>
    <property type="match status" value="1"/>
</dbReference>
<sequence length="135" mass="15513">FELSKLEMDANTCAKLIIYTEKELSSYGMHITKSLRKKFNRKAKIARSIRIKADEAKSVFIHKLESKKEELDEIKEKLDEKTEIINRIRTIKTLSSLALVFALHQFKPTPSNVMDEIDAALDFCNVSIVANIIKE</sequence>
<dbReference type="SUPFAM" id="SSF52540">
    <property type="entry name" value="P-loop containing nucleoside triphosphate hydrolases"/>
    <property type="match status" value="1"/>
</dbReference>
<feature type="domain" description="RecF/RecN/SMC N-terminal" evidence="6">
    <location>
        <begin position="8"/>
        <end position="135"/>
    </location>
</feature>
<proteinExistence type="predicted"/>
<evidence type="ECO:0000259" key="6">
    <source>
        <dbReference type="Pfam" id="PF02463"/>
    </source>
</evidence>
<organism evidence="7 8">
    <name type="scientific">Funneliformis caledonium</name>
    <dbReference type="NCBI Taxonomy" id="1117310"/>
    <lineage>
        <taxon>Eukaryota</taxon>
        <taxon>Fungi</taxon>
        <taxon>Fungi incertae sedis</taxon>
        <taxon>Mucoromycota</taxon>
        <taxon>Glomeromycotina</taxon>
        <taxon>Glomeromycetes</taxon>
        <taxon>Glomerales</taxon>
        <taxon>Glomeraceae</taxon>
        <taxon>Funneliformis</taxon>
    </lineage>
</organism>
<evidence type="ECO:0000313" key="7">
    <source>
        <dbReference type="EMBL" id="CAG8729613.1"/>
    </source>
</evidence>
<dbReference type="PANTHER" id="PTHR18937">
    <property type="entry name" value="STRUCTURAL MAINTENANCE OF CHROMOSOMES SMC FAMILY MEMBER"/>
    <property type="match status" value="1"/>
</dbReference>
<name>A0A9N9ICV3_9GLOM</name>
<dbReference type="GO" id="GO:0005634">
    <property type="term" value="C:nucleus"/>
    <property type="evidence" value="ECO:0007669"/>
    <property type="project" value="UniProtKB-SubCell"/>
</dbReference>
<feature type="non-terminal residue" evidence="7">
    <location>
        <position position="1"/>
    </location>
</feature>
<dbReference type="GO" id="GO:0000796">
    <property type="term" value="C:condensin complex"/>
    <property type="evidence" value="ECO:0007669"/>
    <property type="project" value="TreeGrafter"/>
</dbReference>
<dbReference type="GO" id="GO:0007076">
    <property type="term" value="P:mitotic chromosome condensation"/>
    <property type="evidence" value="ECO:0007669"/>
    <property type="project" value="TreeGrafter"/>
</dbReference>
<feature type="coiled-coil region" evidence="5">
    <location>
        <begin position="61"/>
        <end position="91"/>
    </location>
</feature>
<dbReference type="InterPro" id="IPR003395">
    <property type="entry name" value="RecF/RecN/SMC_N"/>
</dbReference>
<dbReference type="GO" id="GO:0005524">
    <property type="term" value="F:ATP binding"/>
    <property type="evidence" value="ECO:0007669"/>
    <property type="project" value="UniProtKB-KW"/>
</dbReference>
<evidence type="ECO:0000256" key="4">
    <source>
        <dbReference type="ARBA" id="ARBA00023242"/>
    </source>
</evidence>
<keyword evidence="8" id="KW-1185">Reference proteome</keyword>
<dbReference type="EMBL" id="CAJVPQ010011958">
    <property type="protein sequence ID" value="CAG8729613.1"/>
    <property type="molecule type" value="Genomic_DNA"/>
</dbReference>
<evidence type="ECO:0000313" key="8">
    <source>
        <dbReference type="Proteomes" id="UP000789570"/>
    </source>
</evidence>
<dbReference type="Proteomes" id="UP000789570">
    <property type="component" value="Unassembled WGS sequence"/>
</dbReference>
<keyword evidence="2" id="KW-0547">Nucleotide-binding</keyword>
<keyword evidence="4" id="KW-0539">Nucleus</keyword>